<dbReference type="InterPro" id="IPR047089">
    <property type="entry name" value="Asp-tRNA-ligase_1_N"/>
</dbReference>
<dbReference type="AlphaFoldDB" id="A0A5R8QCR9"/>
<dbReference type="GO" id="GO:0003676">
    <property type="term" value="F:nucleic acid binding"/>
    <property type="evidence" value="ECO:0007669"/>
    <property type="project" value="InterPro"/>
</dbReference>
<dbReference type="Gene3D" id="3.30.1360.30">
    <property type="entry name" value="GAD-like domain"/>
    <property type="match status" value="1"/>
</dbReference>
<dbReference type="InterPro" id="IPR004524">
    <property type="entry name" value="Asp-tRNA-ligase_1"/>
</dbReference>
<keyword evidence="7" id="KW-0963">Cytoplasm</keyword>
<feature type="region of interest" description="Aspartate" evidence="7">
    <location>
        <begin position="196"/>
        <end position="199"/>
    </location>
</feature>
<dbReference type="OrthoDB" id="9802326at2"/>
<sequence>MSNELFNCAALRSSDIGKKVRLRGFVAKERNLGGLIFIDLRDSKGITQIVIHPDNKNYELAKTIRTEFVIEVSGEVIARESINKHIPTGDIEVIAEEVTIVSKAKTTPFVISDDSEVLEDTRMTYRYLDLRRASIKERIIERAKINRSIRNFFDNNDFIEIETPILSKSTPEGARDYLVPSRIHEGTFYALPQSPQIYKQLLMLSGFERYYQIARCFRDEDLRTDRQPEFTQLDLEMSFASETEIRSFLEQAMVQMMKDVKGVDIPAPFPTLGFDEAMARYGSDKPDTRFALELINVTDIVATMDFKVFSEAPMVNLLNVKGAADKFSRKDIDKLGEFAAIYKAKGLAWVKYTDGAFNGPISKFITDIHALELKERADVEEGDLLLFVADQKSVVQASLGALRSKLGKELNLIDRNQYNFLWIIDWPLFEYDEDTKTYAAAHHPFTAVKPEHEQFLIDNKPELCYAQAYDLVLNGYELGSGSIRITDPEMQMHMFRALGFSEEEAQEQFGFLIEAYQYGAPSHGGMGIGIDRIAMILTDTDIISDVVAFPKTLSARDLMMDSPSPVDTVQLDDLGIMVKEGK</sequence>
<dbReference type="GO" id="GO:0005737">
    <property type="term" value="C:cytoplasm"/>
    <property type="evidence" value="ECO:0007669"/>
    <property type="project" value="UniProtKB-SubCell"/>
</dbReference>
<dbReference type="GO" id="GO:0140096">
    <property type="term" value="F:catalytic activity, acting on a protein"/>
    <property type="evidence" value="ECO:0007669"/>
    <property type="project" value="UniProtKB-ARBA"/>
</dbReference>
<keyword evidence="5 7" id="KW-0648">Protein biosynthesis</keyword>
<evidence type="ECO:0000313" key="9">
    <source>
        <dbReference type="EMBL" id="TLG74325.1"/>
    </source>
</evidence>
<dbReference type="HAMAP" id="MF_00044">
    <property type="entry name" value="Asp_tRNA_synth_type1"/>
    <property type="match status" value="1"/>
</dbReference>
<dbReference type="GO" id="GO:0005524">
    <property type="term" value="F:ATP binding"/>
    <property type="evidence" value="ECO:0007669"/>
    <property type="project" value="UniProtKB-UniRule"/>
</dbReference>
<feature type="binding site" evidence="7">
    <location>
        <position position="227"/>
    </location>
    <ligand>
        <name>ATP</name>
        <dbReference type="ChEBI" id="CHEBI:30616"/>
    </ligand>
</feature>
<dbReference type="CDD" id="cd04317">
    <property type="entry name" value="EcAspRS_like_N"/>
    <property type="match status" value="1"/>
</dbReference>
<dbReference type="NCBIfam" id="NF001750">
    <property type="entry name" value="PRK00476.1"/>
    <property type="match status" value="1"/>
</dbReference>
<dbReference type="InterPro" id="IPR004115">
    <property type="entry name" value="GAD-like_sf"/>
</dbReference>
<organism evidence="9 10">
    <name type="scientific">Culicoidibacter larvae</name>
    <dbReference type="NCBI Taxonomy" id="2579976"/>
    <lineage>
        <taxon>Bacteria</taxon>
        <taxon>Bacillati</taxon>
        <taxon>Bacillota</taxon>
        <taxon>Culicoidibacteria</taxon>
        <taxon>Culicoidibacterales</taxon>
        <taxon>Culicoidibacteraceae</taxon>
        <taxon>Culicoidibacter</taxon>
    </lineage>
</organism>
<proteinExistence type="inferred from homology"/>
<dbReference type="PANTHER" id="PTHR22594:SF5">
    <property type="entry name" value="ASPARTATE--TRNA LIGASE, MITOCHONDRIAL"/>
    <property type="match status" value="1"/>
</dbReference>
<dbReference type="RefSeq" id="WP_138190876.1">
    <property type="nucleotide sequence ID" value="NZ_VBWP01000004.1"/>
</dbReference>
<gene>
    <name evidence="7 9" type="primary">aspS</name>
    <name evidence="9" type="ORF">FEZ08_06360</name>
</gene>
<dbReference type="GO" id="GO:0006422">
    <property type="term" value="P:aspartyl-tRNA aminoacylation"/>
    <property type="evidence" value="ECO:0007669"/>
    <property type="project" value="UniProtKB-UniRule"/>
</dbReference>
<feature type="binding site" evidence="7">
    <location>
        <begin position="529"/>
        <end position="532"/>
    </location>
    <ligand>
        <name>ATP</name>
        <dbReference type="ChEBI" id="CHEBI:30616"/>
    </ligand>
</feature>
<dbReference type="GO" id="GO:0004815">
    <property type="term" value="F:aspartate-tRNA ligase activity"/>
    <property type="evidence" value="ECO:0007669"/>
    <property type="project" value="UniProtKB-UniRule"/>
</dbReference>
<dbReference type="InterPro" id="IPR029351">
    <property type="entry name" value="GAD_dom"/>
</dbReference>
<name>A0A5R8QCR9_9FIRM</name>
<feature type="binding site" evidence="7">
    <location>
        <position position="442"/>
    </location>
    <ligand>
        <name>L-aspartate</name>
        <dbReference type="ChEBI" id="CHEBI:29991"/>
    </ligand>
</feature>
<dbReference type="Pfam" id="PF01336">
    <property type="entry name" value="tRNA_anti-codon"/>
    <property type="match status" value="1"/>
</dbReference>
<evidence type="ECO:0000256" key="6">
    <source>
        <dbReference type="ARBA" id="ARBA00023146"/>
    </source>
</evidence>
<evidence type="ECO:0000256" key="2">
    <source>
        <dbReference type="ARBA" id="ARBA00022598"/>
    </source>
</evidence>
<feature type="binding site" evidence="7">
    <location>
        <position position="477"/>
    </location>
    <ligand>
        <name>ATP</name>
        <dbReference type="ChEBI" id="CHEBI:30616"/>
    </ligand>
</feature>
<keyword evidence="2 7" id="KW-0436">Ligase</keyword>
<keyword evidence="10" id="KW-1185">Reference proteome</keyword>
<comment type="similarity">
    <text evidence="1 7">Belongs to the class-II aminoacyl-tRNA synthetase family. Type 1 subfamily.</text>
</comment>
<dbReference type="Gene3D" id="3.30.930.10">
    <property type="entry name" value="Bira Bifunctional Protein, Domain 2"/>
    <property type="match status" value="1"/>
</dbReference>
<dbReference type="InterPro" id="IPR012340">
    <property type="entry name" value="NA-bd_OB-fold"/>
</dbReference>
<dbReference type="SUPFAM" id="SSF50249">
    <property type="entry name" value="Nucleic acid-binding proteins"/>
    <property type="match status" value="1"/>
</dbReference>
<dbReference type="SUPFAM" id="SSF55681">
    <property type="entry name" value="Class II aaRS and biotin synthetases"/>
    <property type="match status" value="1"/>
</dbReference>
<evidence type="ECO:0000256" key="5">
    <source>
        <dbReference type="ARBA" id="ARBA00022917"/>
    </source>
</evidence>
<comment type="subcellular location">
    <subcellularLocation>
        <location evidence="7">Cytoplasm</location>
    </subcellularLocation>
</comment>
<dbReference type="EMBL" id="VBWP01000004">
    <property type="protein sequence ID" value="TLG74325.1"/>
    <property type="molecule type" value="Genomic_DNA"/>
</dbReference>
<evidence type="ECO:0000256" key="3">
    <source>
        <dbReference type="ARBA" id="ARBA00022741"/>
    </source>
</evidence>
<feature type="binding site" evidence="7">
    <location>
        <position position="218"/>
    </location>
    <ligand>
        <name>L-aspartate</name>
        <dbReference type="ChEBI" id="CHEBI:29991"/>
    </ligand>
</feature>
<comment type="caution">
    <text evidence="7">Lacks conserved residue(s) required for the propagation of feature annotation.</text>
</comment>
<dbReference type="InterPro" id="IPR004364">
    <property type="entry name" value="Aa-tRNA-synt_II"/>
</dbReference>
<comment type="function">
    <text evidence="7">Catalyzes the attachment of L-aspartate to tRNA(Asp) in a two-step reaction: L-aspartate is first activated by ATP to form Asp-AMP and then transferred to the acceptor end of tRNA(Asp).</text>
</comment>
<feature type="binding site" evidence="7">
    <location>
        <begin position="218"/>
        <end position="220"/>
    </location>
    <ligand>
        <name>ATP</name>
        <dbReference type="ChEBI" id="CHEBI:30616"/>
    </ligand>
</feature>
<dbReference type="NCBIfam" id="TIGR00459">
    <property type="entry name" value="aspS_bact"/>
    <property type="match status" value="1"/>
</dbReference>
<dbReference type="EC" id="6.1.1.12" evidence="7"/>
<dbReference type="Pfam" id="PF02938">
    <property type="entry name" value="GAD"/>
    <property type="match status" value="1"/>
</dbReference>
<dbReference type="Pfam" id="PF00152">
    <property type="entry name" value="tRNA-synt_2"/>
    <property type="match status" value="1"/>
</dbReference>
<dbReference type="InParanoid" id="A0A5R8QCR9"/>
<comment type="subunit">
    <text evidence="7">Homodimer.</text>
</comment>
<dbReference type="Gene3D" id="2.40.50.140">
    <property type="entry name" value="Nucleic acid-binding proteins"/>
    <property type="match status" value="1"/>
</dbReference>
<dbReference type="InterPro" id="IPR002312">
    <property type="entry name" value="Asp/Asn-tRNA-synth_IIb"/>
</dbReference>
<keyword evidence="4 7" id="KW-0067">ATP-binding</keyword>
<evidence type="ECO:0000313" key="10">
    <source>
        <dbReference type="Proteomes" id="UP000306912"/>
    </source>
</evidence>
<dbReference type="SUPFAM" id="SSF55261">
    <property type="entry name" value="GAD domain-like"/>
    <property type="match status" value="1"/>
</dbReference>
<protein>
    <recommendedName>
        <fullName evidence="7">Aspartate--tRNA ligase</fullName>
        <ecNumber evidence="7">6.1.1.12</ecNumber>
    </recommendedName>
    <alternativeName>
        <fullName evidence="7">Aspartyl-tRNA synthetase</fullName>
        <shortName evidence="7">AspRS</shortName>
    </alternativeName>
</protein>
<feature type="domain" description="Aminoacyl-transfer RNA synthetases class-II family profile" evidence="8">
    <location>
        <begin position="142"/>
        <end position="550"/>
    </location>
</feature>
<keyword evidence="3 7" id="KW-0547">Nucleotide-binding</keyword>
<dbReference type="InterPro" id="IPR045864">
    <property type="entry name" value="aa-tRNA-synth_II/BPL/LPL"/>
</dbReference>
<dbReference type="InterPro" id="IPR047090">
    <property type="entry name" value="AspRS_core"/>
</dbReference>
<dbReference type="GO" id="GO:0016740">
    <property type="term" value="F:transferase activity"/>
    <property type="evidence" value="ECO:0007669"/>
    <property type="project" value="UniProtKB-ARBA"/>
</dbReference>
<keyword evidence="6 7" id="KW-0030">Aminoacyl-tRNA synthetase</keyword>
<dbReference type="FunCoup" id="A0A5R8QCR9">
    <property type="interactions" value="372"/>
</dbReference>
<evidence type="ECO:0000256" key="1">
    <source>
        <dbReference type="ARBA" id="ARBA00006303"/>
    </source>
</evidence>
<dbReference type="PROSITE" id="PS50862">
    <property type="entry name" value="AA_TRNA_LIGASE_II"/>
    <property type="match status" value="1"/>
</dbReference>
<dbReference type="CDD" id="cd00777">
    <property type="entry name" value="AspRS_core"/>
    <property type="match status" value="1"/>
</dbReference>
<comment type="catalytic activity">
    <reaction evidence="7">
        <text>tRNA(Asp) + L-aspartate + ATP = L-aspartyl-tRNA(Asp) + AMP + diphosphate</text>
        <dbReference type="Rhea" id="RHEA:19649"/>
        <dbReference type="Rhea" id="RHEA-COMP:9660"/>
        <dbReference type="Rhea" id="RHEA-COMP:9678"/>
        <dbReference type="ChEBI" id="CHEBI:29991"/>
        <dbReference type="ChEBI" id="CHEBI:30616"/>
        <dbReference type="ChEBI" id="CHEBI:33019"/>
        <dbReference type="ChEBI" id="CHEBI:78442"/>
        <dbReference type="ChEBI" id="CHEBI:78516"/>
        <dbReference type="ChEBI" id="CHEBI:456215"/>
        <dbReference type="EC" id="6.1.1.12"/>
    </reaction>
</comment>
<accession>A0A5R8QCR9</accession>
<evidence type="ECO:0000256" key="7">
    <source>
        <dbReference type="HAMAP-Rule" id="MF_00044"/>
    </source>
</evidence>
<comment type="caution">
    <text evidence="9">The sequence shown here is derived from an EMBL/GenBank/DDBJ whole genome shotgun (WGS) entry which is preliminary data.</text>
</comment>
<feature type="binding site" evidence="7">
    <location>
        <position position="484"/>
    </location>
    <ligand>
        <name>L-aspartate</name>
        <dbReference type="ChEBI" id="CHEBI:29991"/>
    </ligand>
</feature>
<dbReference type="Proteomes" id="UP000306912">
    <property type="component" value="Unassembled WGS sequence"/>
</dbReference>
<reference evidence="9 10" key="1">
    <citation type="submission" date="2019-05" db="EMBL/GenBank/DDBJ databases">
        <title>Culicoidintestinum kansasii gen. nov., sp. nov. from the gastrointestinal tract of the biting midge, Culicoides sonorensis.</title>
        <authorList>
            <person name="Neupane S."/>
            <person name="Ghosh A."/>
            <person name="Gunther S."/>
            <person name="Martin K."/>
            <person name="Zurek L."/>
        </authorList>
    </citation>
    <scope>NUCLEOTIDE SEQUENCE [LARGE SCALE GENOMIC DNA]</scope>
    <source>
        <strain evidence="9 10">CS-1</strain>
    </source>
</reference>
<dbReference type="InterPro" id="IPR004365">
    <property type="entry name" value="NA-bd_OB_tRNA"/>
</dbReference>
<evidence type="ECO:0000259" key="8">
    <source>
        <dbReference type="PROSITE" id="PS50862"/>
    </source>
</evidence>
<evidence type="ECO:0000256" key="4">
    <source>
        <dbReference type="ARBA" id="ARBA00022840"/>
    </source>
</evidence>
<feature type="binding site" evidence="7">
    <location>
        <position position="172"/>
    </location>
    <ligand>
        <name>L-aspartate</name>
        <dbReference type="ChEBI" id="CHEBI:29991"/>
    </ligand>
</feature>
<dbReference type="PRINTS" id="PR01042">
    <property type="entry name" value="TRNASYNTHASP"/>
</dbReference>
<dbReference type="PANTHER" id="PTHR22594">
    <property type="entry name" value="ASPARTYL/LYSYL-TRNA SYNTHETASE"/>
    <property type="match status" value="1"/>
</dbReference>
<dbReference type="InterPro" id="IPR006195">
    <property type="entry name" value="aa-tRNA-synth_II"/>
</dbReference>